<keyword evidence="2" id="KW-1185">Reference proteome</keyword>
<name>A0ABS9EPN7_9BACT</name>
<dbReference type="EMBL" id="JAKGUD010000011">
    <property type="protein sequence ID" value="MCF4143130.1"/>
    <property type="molecule type" value="Genomic_DNA"/>
</dbReference>
<protein>
    <submittedName>
        <fullName evidence="1">Uncharacterized protein</fullName>
    </submittedName>
</protein>
<sequence length="56" mass="6496">MTITTMRNSATFYVAEEFKGPFVGYTLCDPIPQERRFAAKFEVNSVRYRGPFEGIR</sequence>
<dbReference type="Proteomes" id="UP001200430">
    <property type="component" value="Unassembled WGS sequence"/>
</dbReference>
<reference evidence="1 2" key="1">
    <citation type="submission" date="2022-01" db="EMBL/GenBank/DDBJ databases">
        <title>Dethiosulfovibrio faecalis sp. nov., a novel proteolytic, non-sulfur-reducing bacterium isolated from a marine aquaculture solid waste bioreactor.</title>
        <authorList>
            <person name="Grabowski S."/>
            <person name="Apolinario E."/>
            <person name="Schneider N."/>
            <person name="Marshall C.W."/>
            <person name="Sowers K.R."/>
        </authorList>
    </citation>
    <scope>NUCLEOTIDE SEQUENCE [LARGE SCALE GENOMIC DNA]</scope>
    <source>
        <strain evidence="1 2">DSM 12537</strain>
    </source>
</reference>
<evidence type="ECO:0000313" key="1">
    <source>
        <dbReference type="EMBL" id="MCF4143130.1"/>
    </source>
</evidence>
<evidence type="ECO:0000313" key="2">
    <source>
        <dbReference type="Proteomes" id="UP001200430"/>
    </source>
</evidence>
<gene>
    <name evidence="1" type="ORF">L2W38_09930</name>
</gene>
<accession>A0ABS9EPN7</accession>
<organism evidence="1 2">
    <name type="scientific">Dethiosulfovibrio marinus</name>
    <dbReference type="NCBI Taxonomy" id="133532"/>
    <lineage>
        <taxon>Bacteria</taxon>
        <taxon>Thermotogati</taxon>
        <taxon>Synergistota</taxon>
        <taxon>Synergistia</taxon>
        <taxon>Synergistales</taxon>
        <taxon>Dethiosulfovibrionaceae</taxon>
        <taxon>Dethiosulfovibrio</taxon>
    </lineage>
</organism>
<dbReference type="RefSeq" id="WP_236099835.1">
    <property type="nucleotide sequence ID" value="NZ_JAKGUD010000011.1"/>
</dbReference>
<proteinExistence type="predicted"/>
<comment type="caution">
    <text evidence="1">The sequence shown here is derived from an EMBL/GenBank/DDBJ whole genome shotgun (WGS) entry which is preliminary data.</text>
</comment>